<comment type="caution">
    <text evidence="3">The sequence shown here is derived from an EMBL/GenBank/DDBJ whole genome shotgun (WGS) entry which is preliminary data.</text>
</comment>
<dbReference type="EMBL" id="AFPZ01000024">
    <property type="protein sequence ID" value="EGQ27032.1"/>
    <property type="molecule type" value="Genomic_DNA"/>
</dbReference>
<organism evidence="3 4">
    <name type="scientific">Sporosarcina newyorkensis 2681</name>
    <dbReference type="NCBI Taxonomy" id="1027292"/>
    <lineage>
        <taxon>Bacteria</taxon>
        <taxon>Bacillati</taxon>
        <taxon>Bacillota</taxon>
        <taxon>Bacilli</taxon>
        <taxon>Bacillales</taxon>
        <taxon>Caryophanaceae</taxon>
        <taxon>Sporosarcina</taxon>
    </lineage>
</organism>
<reference evidence="3 4" key="1">
    <citation type="submission" date="2011-04" db="EMBL/GenBank/DDBJ databases">
        <authorList>
            <person name="Muzny D."/>
            <person name="Qin X."/>
            <person name="Deng J."/>
            <person name="Jiang H."/>
            <person name="Liu Y."/>
            <person name="Qu J."/>
            <person name="Song X.-Z."/>
            <person name="Zhang L."/>
            <person name="Thornton R."/>
            <person name="Coyle M."/>
            <person name="Francisco L."/>
            <person name="Jackson L."/>
            <person name="Javaid M."/>
            <person name="Korchina V."/>
            <person name="Kovar C."/>
            <person name="Mata R."/>
            <person name="Mathew T."/>
            <person name="Ngo R."/>
            <person name="Nguyen L."/>
            <person name="Nguyen N."/>
            <person name="Okwuonu G."/>
            <person name="Ongeri F."/>
            <person name="Pham C."/>
            <person name="Simmons D."/>
            <person name="Wilczek-Boney K."/>
            <person name="Hale W."/>
            <person name="Jakkamsetti A."/>
            <person name="Pham P."/>
            <person name="Ruth R."/>
            <person name="San Lucas F."/>
            <person name="Warren J."/>
            <person name="Zhang J."/>
            <person name="Zhao Z."/>
            <person name="Zhou C."/>
            <person name="Zhu D."/>
            <person name="Lee S."/>
            <person name="Bess C."/>
            <person name="Blankenburg K."/>
            <person name="Forbes L."/>
            <person name="Fu Q."/>
            <person name="Gubbala S."/>
            <person name="Hirani K."/>
            <person name="Jayaseelan J.C."/>
            <person name="Lara F."/>
            <person name="Munidasa M."/>
            <person name="Palculict T."/>
            <person name="Patil S."/>
            <person name="Pu L.-L."/>
            <person name="Saada N."/>
            <person name="Tang L."/>
            <person name="Weissenberger G."/>
            <person name="Zhu Y."/>
            <person name="Hemphill L."/>
            <person name="Shang Y."/>
            <person name="Youmans B."/>
            <person name="Ayvaz T."/>
            <person name="Ross M."/>
            <person name="Santibanez J."/>
            <person name="Aqrawi P."/>
            <person name="Gross S."/>
            <person name="Joshi V."/>
            <person name="Fowler G."/>
            <person name="Nazareth L."/>
            <person name="Reid J."/>
            <person name="Worley K."/>
            <person name="Petrosino J."/>
            <person name="Highlander S."/>
            <person name="Gibbs R."/>
        </authorList>
    </citation>
    <scope>NUCLEOTIDE SEQUENCE [LARGE SCALE GENOMIC DNA]</scope>
    <source>
        <strain evidence="3 4">2681</strain>
    </source>
</reference>
<dbReference type="RefSeq" id="WP_009765821.1">
    <property type="nucleotide sequence ID" value="NZ_GL982997.1"/>
</dbReference>
<accession>F9DQ74</accession>
<evidence type="ECO:0000313" key="4">
    <source>
        <dbReference type="Proteomes" id="UP000005316"/>
    </source>
</evidence>
<dbReference type="EC" id="2.4.-.-" evidence="3"/>
<sequence>MTQGGPKITVITACYNSERTIEQTIQSVLDQTYGNIEYIIVDGDSTDGTMNIVEKYRDRIDVVVSEKDRGVYDAFNKGIELATGDYINFMNADDYFSSDTIVNEIAGYLKDHRDIMMLHGDVKAFDEVSGHWHFRGGELSLVDFEKGNMCPHQSVFTHKQLFKQFGGFDLKYEILADVDFTIKCFTQCEQKVVYLPIQVANFRLGGLSNALQHEKKMHTENSIIHFDHFGSIPNYSKKVMNNYCEYYINQKYRSWLEILLTGKMKFDQLSNEEVAIFGTKKNATLLYHALKNSSIDVSLFLDNDEKVQGNELHGKKIISPSEAEGITAILISIERDQAAEIVKMQLKDQFKYMKIYTWHELI</sequence>
<evidence type="ECO:0000259" key="2">
    <source>
        <dbReference type="Pfam" id="PF00535"/>
    </source>
</evidence>
<keyword evidence="3" id="KW-0808">Transferase</keyword>
<keyword evidence="3" id="KW-0328">Glycosyltransferase</keyword>
<dbReference type="Proteomes" id="UP000005316">
    <property type="component" value="Unassembled WGS sequence"/>
</dbReference>
<name>F9DQ74_9BACL</name>
<evidence type="ECO:0000313" key="3">
    <source>
        <dbReference type="EMBL" id="EGQ27032.1"/>
    </source>
</evidence>
<dbReference type="Gene3D" id="3.90.550.10">
    <property type="entry name" value="Spore Coat Polysaccharide Biosynthesis Protein SpsA, Chain A"/>
    <property type="match status" value="1"/>
</dbReference>
<comment type="similarity">
    <text evidence="1">Belongs to the glycosyltransferase 2 family.</text>
</comment>
<dbReference type="InterPro" id="IPR029044">
    <property type="entry name" value="Nucleotide-diphossugar_trans"/>
</dbReference>
<dbReference type="PANTHER" id="PTHR22916:SF3">
    <property type="entry name" value="UDP-GLCNAC:BETAGAL BETA-1,3-N-ACETYLGLUCOSAMINYLTRANSFERASE-LIKE PROTEIN 1"/>
    <property type="match status" value="1"/>
</dbReference>
<dbReference type="Pfam" id="PF00535">
    <property type="entry name" value="Glycos_transf_2"/>
    <property type="match status" value="1"/>
</dbReference>
<dbReference type="InterPro" id="IPR001173">
    <property type="entry name" value="Glyco_trans_2-like"/>
</dbReference>
<evidence type="ECO:0000256" key="1">
    <source>
        <dbReference type="ARBA" id="ARBA00006739"/>
    </source>
</evidence>
<dbReference type="HOGENOM" id="CLU_025996_21_1_9"/>
<dbReference type="GO" id="GO:0016758">
    <property type="term" value="F:hexosyltransferase activity"/>
    <property type="evidence" value="ECO:0007669"/>
    <property type="project" value="UniProtKB-ARBA"/>
</dbReference>
<protein>
    <submittedName>
        <fullName evidence="3">Glycosyl transferase</fullName>
        <ecNumber evidence="3">2.4.-.-</ecNumber>
    </submittedName>
</protein>
<dbReference type="eggNOG" id="COG1216">
    <property type="taxonomic scope" value="Bacteria"/>
</dbReference>
<dbReference type="OrthoDB" id="396512at2"/>
<proteinExistence type="inferred from homology"/>
<dbReference type="CDD" id="cd06433">
    <property type="entry name" value="GT_2_WfgS_like"/>
    <property type="match status" value="1"/>
</dbReference>
<dbReference type="AlphaFoldDB" id="F9DQ74"/>
<gene>
    <name evidence="3" type="primary">wbyL</name>
    <name evidence="3" type="ORF">HMPREF9372_0954</name>
</gene>
<feature type="domain" description="Glycosyltransferase 2-like" evidence="2">
    <location>
        <begin position="9"/>
        <end position="133"/>
    </location>
</feature>
<dbReference type="Gene3D" id="3.40.50.720">
    <property type="entry name" value="NAD(P)-binding Rossmann-like Domain"/>
    <property type="match status" value="1"/>
</dbReference>
<dbReference type="SUPFAM" id="SSF53448">
    <property type="entry name" value="Nucleotide-diphospho-sugar transferases"/>
    <property type="match status" value="1"/>
</dbReference>
<dbReference type="PANTHER" id="PTHR22916">
    <property type="entry name" value="GLYCOSYLTRANSFERASE"/>
    <property type="match status" value="1"/>
</dbReference>